<evidence type="ECO:0000313" key="3">
    <source>
        <dbReference type="EMBL" id="TLM77682.1"/>
    </source>
</evidence>
<gene>
    <name evidence="3" type="ORF">FDY93_08755</name>
</gene>
<dbReference type="InterPro" id="IPR050177">
    <property type="entry name" value="Lipid_A_modif_metabolic_enz"/>
</dbReference>
<dbReference type="Gene3D" id="3.40.50.720">
    <property type="entry name" value="NAD(P)-binding Rossmann-like Domain"/>
    <property type="match status" value="1"/>
</dbReference>
<feature type="transmembrane region" description="Helical" evidence="1">
    <location>
        <begin position="255"/>
        <end position="276"/>
    </location>
</feature>
<organism evidence="3 4">
    <name type="scientific">Microbulbifer harenosus</name>
    <dbReference type="NCBI Taxonomy" id="2576840"/>
    <lineage>
        <taxon>Bacteria</taxon>
        <taxon>Pseudomonadati</taxon>
        <taxon>Pseudomonadota</taxon>
        <taxon>Gammaproteobacteria</taxon>
        <taxon>Cellvibrionales</taxon>
        <taxon>Microbulbiferaceae</taxon>
        <taxon>Microbulbifer</taxon>
    </lineage>
</organism>
<sequence length="309" mass="33972">MRWVIIGSSGYIGSALCRYLVDRGLPVLSVSRRGEHMEGADHQQIPEYSDEWFRGLFKAGDRIVYAAGLASIPGCRQQPELADWLNCRLPVALLELANGAGAESFLYLSSVKAKKVLCGGIACEDSGQPASDPYGQSKWRAEQRLLAYPGKIRVNVLRPAAVYGEYGGKGGVQGVHRSRAFAWKSGLRRLSRYFPFVPATGYRSFVAIDDLLVAIALLEERACDGDIFIAAEPAYYDLAAIGSAASGRHMKSSCIMTLFIMLPFEILAALGVKAAILDAQRSELYSAARLKTRLAWQPRVRYVEFLRRG</sequence>
<dbReference type="Proteomes" id="UP000306791">
    <property type="component" value="Unassembled WGS sequence"/>
</dbReference>
<dbReference type="InterPro" id="IPR001509">
    <property type="entry name" value="Epimerase_deHydtase"/>
</dbReference>
<dbReference type="RefSeq" id="WP_138235362.1">
    <property type="nucleotide sequence ID" value="NZ_CP185860.1"/>
</dbReference>
<name>A0ABY2UM90_9GAMM</name>
<evidence type="ECO:0000259" key="2">
    <source>
        <dbReference type="Pfam" id="PF01370"/>
    </source>
</evidence>
<keyword evidence="4" id="KW-1185">Reference proteome</keyword>
<keyword evidence="1" id="KW-0812">Transmembrane</keyword>
<keyword evidence="1" id="KW-1133">Transmembrane helix</keyword>
<evidence type="ECO:0000256" key="1">
    <source>
        <dbReference type="SAM" id="Phobius"/>
    </source>
</evidence>
<dbReference type="Pfam" id="PF01370">
    <property type="entry name" value="Epimerase"/>
    <property type="match status" value="1"/>
</dbReference>
<reference evidence="3 4" key="1">
    <citation type="submission" date="2019-05" db="EMBL/GenBank/DDBJ databases">
        <title>Microbulbifer harenosus sp. nov., an alginate-degrading bacterium isolated from coastal sand.</title>
        <authorList>
            <person name="Huang H."/>
            <person name="Mo K."/>
            <person name="Bao S."/>
        </authorList>
    </citation>
    <scope>NUCLEOTIDE SEQUENCE [LARGE SCALE GENOMIC DNA]</scope>
    <source>
        <strain evidence="3 4">HB161719</strain>
    </source>
</reference>
<protein>
    <submittedName>
        <fullName evidence="3">NAD-dependent epimerase/dehydratase family protein</fullName>
    </submittedName>
</protein>
<dbReference type="PANTHER" id="PTHR43245">
    <property type="entry name" value="BIFUNCTIONAL POLYMYXIN RESISTANCE PROTEIN ARNA"/>
    <property type="match status" value="1"/>
</dbReference>
<feature type="domain" description="NAD-dependent epimerase/dehydratase" evidence="2">
    <location>
        <begin position="4"/>
        <end position="221"/>
    </location>
</feature>
<evidence type="ECO:0000313" key="4">
    <source>
        <dbReference type="Proteomes" id="UP000306791"/>
    </source>
</evidence>
<accession>A0ABY2UM90</accession>
<proteinExistence type="predicted"/>
<dbReference type="EMBL" id="VANI01000009">
    <property type="protein sequence ID" value="TLM77682.1"/>
    <property type="molecule type" value="Genomic_DNA"/>
</dbReference>
<dbReference type="SUPFAM" id="SSF51735">
    <property type="entry name" value="NAD(P)-binding Rossmann-fold domains"/>
    <property type="match status" value="1"/>
</dbReference>
<keyword evidence="1" id="KW-0472">Membrane</keyword>
<dbReference type="InterPro" id="IPR036291">
    <property type="entry name" value="NAD(P)-bd_dom_sf"/>
</dbReference>
<comment type="caution">
    <text evidence="3">The sequence shown here is derived from an EMBL/GenBank/DDBJ whole genome shotgun (WGS) entry which is preliminary data.</text>
</comment>